<protein>
    <recommendedName>
        <fullName evidence="4">Protein kinase domain-containing protein</fullName>
    </recommendedName>
</protein>
<accession>A0A8S9IUY5</accession>
<gene>
    <name evidence="2" type="ORF">DY000_02012061</name>
    <name evidence="1" type="ORF">F2Q70_00001049</name>
</gene>
<sequence>MVQLAAAAGRSRRIIGDYGVGRQIGSSSFSVVWEGRHLVDGTVVAIKEVSMARLSKKL</sequence>
<proteinExistence type="predicted"/>
<evidence type="ECO:0000313" key="2">
    <source>
        <dbReference type="EMBL" id="KAF3569246.1"/>
    </source>
</evidence>
<evidence type="ECO:0000313" key="3">
    <source>
        <dbReference type="Proteomes" id="UP000266723"/>
    </source>
</evidence>
<organism evidence="1">
    <name type="scientific">Brassica cretica</name>
    <name type="common">Mustard</name>
    <dbReference type="NCBI Taxonomy" id="69181"/>
    <lineage>
        <taxon>Eukaryota</taxon>
        <taxon>Viridiplantae</taxon>
        <taxon>Streptophyta</taxon>
        <taxon>Embryophyta</taxon>
        <taxon>Tracheophyta</taxon>
        <taxon>Spermatophyta</taxon>
        <taxon>Magnoliopsida</taxon>
        <taxon>eudicotyledons</taxon>
        <taxon>Gunneridae</taxon>
        <taxon>Pentapetalae</taxon>
        <taxon>rosids</taxon>
        <taxon>malvids</taxon>
        <taxon>Brassicales</taxon>
        <taxon>Brassicaceae</taxon>
        <taxon>Brassiceae</taxon>
        <taxon>Brassica</taxon>
    </lineage>
</organism>
<dbReference type="EMBL" id="QGKY02001015">
    <property type="protein sequence ID" value="KAF2573578.1"/>
    <property type="molecule type" value="Genomic_DNA"/>
</dbReference>
<dbReference type="OrthoDB" id="1702496at2759"/>
<reference evidence="1" key="1">
    <citation type="submission" date="2019-12" db="EMBL/GenBank/DDBJ databases">
        <title>Genome sequencing and annotation of Brassica cretica.</title>
        <authorList>
            <person name="Studholme D.J."/>
            <person name="Sarris P.F."/>
        </authorList>
    </citation>
    <scope>NUCLEOTIDE SEQUENCE</scope>
    <source>
        <strain evidence="1">PFS-102/07</strain>
        <tissue evidence="1">Leaf</tissue>
    </source>
</reference>
<dbReference type="Gene3D" id="3.30.200.20">
    <property type="entry name" value="Phosphorylase Kinase, domain 1"/>
    <property type="match status" value="1"/>
</dbReference>
<keyword evidence="3" id="KW-1185">Reference proteome</keyword>
<dbReference type="EMBL" id="QGKV02000759">
    <property type="protein sequence ID" value="KAF3569246.1"/>
    <property type="molecule type" value="Genomic_DNA"/>
</dbReference>
<evidence type="ECO:0008006" key="4">
    <source>
        <dbReference type="Google" id="ProtNLM"/>
    </source>
</evidence>
<reference evidence="2" key="2">
    <citation type="submission" date="2019-12" db="EMBL/GenBank/DDBJ databases">
        <authorList>
            <person name="Studholme D.J."/>
            <person name="Sarris P."/>
        </authorList>
    </citation>
    <scope>NUCLEOTIDE SEQUENCE</scope>
    <source>
        <strain evidence="2">PFS-1207/04</strain>
        <tissue evidence="2">Leaf</tissue>
    </source>
</reference>
<evidence type="ECO:0000313" key="1">
    <source>
        <dbReference type="EMBL" id="KAF2573578.1"/>
    </source>
</evidence>
<dbReference type="Proteomes" id="UP000266723">
    <property type="component" value="Unassembled WGS sequence"/>
</dbReference>
<dbReference type="InterPro" id="IPR011009">
    <property type="entry name" value="Kinase-like_dom_sf"/>
</dbReference>
<reference evidence="2 3" key="3">
    <citation type="journal article" date="2020" name="BMC Genomics">
        <title>Intraspecific diversification of the crop wild relative Brassica cretica Lam. using demographic model selection.</title>
        <authorList>
            <person name="Kioukis A."/>
            <person name="Michalopoulou V.A."/>
            <person name="Briers L."/>
            <person name="Pirintsos S."/>
            <person name="Studholme D.J."/>
            <person name="Pavlidis P."/>
            <person name="Sarris P.F."/>
        </authorList>
    </citation>
    <scope>NUCLEOTIDE SEQUENCE [LARGE SCALE GENOMIC DNA]</scope>
    <source>
        <strain evidence="3">cv. PFS-1207/04</strain>
        <strain evidence="2">PFS-1207/04</strain>
    </source>
</reference>
<name>A0A8S9IUY5_BRACR</name>
<dbReference type="SUPFAM" id="SSF56112">
    <property type="entry name" value="Protein kinase-like (PK-like)"/>
    <property type="match status" value="1"/>
</dbReference>
<dbReference type="AlphaFoldDB" id="A0A8S9IUY5"/>
<comment type="caution">
    <text evidence="1">The sequence shown here is derived from an EMBL/GenBank/DDBJ whole genome shotgun (WGS) entry which is preliminary data.</text>
</comment>